<name>A0A9P1DE13_9DINO</name>
<proteinExistence type="predicted"/>
<evidence type="ECO:0000313" key="2">
    <source>
        <dbReference type="EMBL" id="CAL1161648.1"/>
    </source>
</evidence>
<reference evidence="1" key="1">
    <citation type="submission" date="2022-10" db="EMBL/GenBank/DDBJ databases">
        <authorList>
            <person name="Chen Y."/>
            <person name="Dougan E. K."/>
            <person name="Chan C."/>
            <person name="Rhodes N."/>
            <person name="Thang M."/>
        </authorList>
    </citation>
    <scope>NUCLEOTIDE SEQUENCE</scope>
</reference>
<reference evidence="2" key="2">
    <citation type="submission" date="2024-04" db="EMBL/GenBank/DDBJ databases">
        <authorList>
            <person name="Chen Y."/>
            <person name="Shah S."/>
            <person name="Dougan E. K."/>
            <person name="Thang M."/>
            <person name="Chan C."/>
        </authorList>
    </citation>
    <scope>NUCLEOTIDE SEQUENCE [LARGE SCALE GENOMIC DNA]</scope>
</reference>
<dbReference type="AlphaFoldDB" id="A0A9P1DE13"/>
<sequence length="182" mass="20483">MSHPAATLLVSSSSSTGPYVVVFGKQPNEPWSSDLWMMQLSRMPREMDHALQANDSLQTCQCLSGSAEMKSGAKLFLLPDHVRAVEGLVRHGQLKLKGRDIIFSADYKSEIERAVRELPKKHNVRVHSCKRLVECCDFFQPLSGERLVKRRTFWSSERVPSAVETTVSTTDARSATMHQNPR</sequence>
<evidence type="ECO:0000313" key="3">
    <source>
        <dbReference type="Proteomes" id="UP001152797"/>
    </source>
</evidence>
<protein>
    <submittedName>
        <fullName evidence="1">Uncharacterized protein</fullName>
    </submittedName>
</protein>
<dbReference type="EMBL" id="CAMXCT030004235">
    <property type="protein sequence ID" value="CAL4795585.1"/>
    <property type="molecule type" value="Genomic_DNA"/>
</dbReference>
<keyword evidence="3" id="KW-1185">Reference proteome</keyword>
<organism evidence="1">
    <name type="scientific">Cladocopium goreaui</name>
    <dbReference type="NCBI Taxonomy" id="2562237"/>
    <lineage>
        <taxon>Eukaryota</taxon>
        <taxon>Sar</taxon>
        <taxon>Alveolata</taxon>
        <taxon>Dinophyceae</taxon>
        <taxon>Suessiales</taxon>
        <taxon>Symbiodiniaceae</taxon>
        <taxon>Cladocopium</taxon>
    </lineage>
</organism>
<evidence type="ECO:0000313" key="1">
    <source>
        <dbReference type="EMBL" id="CAI4008273.1"/>
    </source>
</evidence>
<gene>
    <name evidence="1" type="ORF">C1SCF055_LOCUS33728</name>
</gene>
<dbReference type="Proteomes" id="UP001152797">
    <property type="component" value="Unassembled WGS sequence"/>
</dbReference>
<comment type="caution">
    <text evidence="1">The sequence shown here is derived from an EMBL/GenBank/DDBJ whole genome shotgun (WGS) entry which is preliminary data.</text>
</comment>
<dbReference type="EMBL" id="CAMXCT010004235">
    <property type="protein sequence ID" value="CAI4008273.1"/>
    <property type="molecule type" value="Genomic_DNA"/>
</dbReference>
<dbReference type="EMBL" id="CAMXCT020004235">
    <property type="protein sequence ID" value="CAL1161648.1"/>
    <property type="molecule type" value="Genomic_DNA"/>
</dbReference>
<accession>A0A9P1DE13</accession>